<evidence type="ECO:0000313" key="2">
    <source>
        <dbReference type="Proteomes" id="UP001059209"/>
    </source>
</evidence>
<dbReference type="SUPFAM" id="SSF52266">
    <property type="entry name" value="SGNH hydrolase"/>
    <property type="match status" value="1"/>
</dbReference>
<accession>A0ABY5YAN1</accession>
<gene>
    <name evidence="1" type="ORF">NYZ99_07360</name>
</gene>
<dbReference type="RefSeq" id="WP_260574659.1">
    <property type="nucleotide sequence ID" value="NZ_CP104205.1"/>
</dbReference>
<evidence type="ECO:0008006" key="3">
    <source>
        <dbReference type="Google" id="ProtNLM"/>
    </source>
</evidence>
<sequence>MVHISPYNAFNQNYLGEDVASLNLFYHQNEVIRNELDLLGQNNILHKIFWSQTYNGRLLGILKNFVKPQYDFKKYSGYDPLVVSDNQRKKFNQLLDRWTTRNCDSILSINSIYSSYIDEIKTFCETNNKVLIFYTSPIYRDDCKEDDLALIRILKEKNITYWNLSDFFEKEKSLENWKDNTHLSSKGAEAFTREIQIRMQNL</sequence>
<dbReference type="Proteomes" id="UP001059209">
    <property type="component" value="Chromosome"/>
</dbReference>
<evidence type="ECO:0000313" key="1">
    <source>
        <dbReference type="EMBL" id="UWX56110.1"/>
    </source>
</evidence>
<protein>
    <recommendedName>
        <fullName evidence="3">SGNH/GDSL hydrolase family protein</fullName>
    </recommendedName>
</protein>
<organism evidence="1 2">
    <name type="scientific">Maribacter litopenaei</name>
    <dbReference type="NCBI Taxonomy" id="2976127"/>
    <lineage>
        <taxon>Bacteria</taxon>
        <taxon>Pseudomonadati</taxon>
        <taxon>Bacteroidota</taxon>
        <taxon>Flavobacteriia</taxon>
        <taxon>Flavobacteriales</taxon>
        <taxon>Flavobacteriaceae</taxon>
        <taxon>Maribacter</taxon>
    </lineage>
</organism>
<reference evidence="1" key="1">
    <citation type="submission" date="2022-09" db="EMBL/GenBank/DDBJ databases">
        <title>Maribacter litopenaei sp. nov., isolated from the intestinal tract of the Pacific White Shrimp, Litopenaeus vannamei.</title>
        <authorList>
            <person name="Kim S.Y."/>
            <person name="Hwang C.Y."/>
        </authorList>
    </citation>
    <scope>NUCLEOTIDE SEQUENCE</scope>
    <source>
        <strain evidence="1">HL-LV01</strain>
    </source>
</reference>
<keyword evidence="2" id="KW-1185">Reference proteome</keyword>
<dbReference type="EMBL" id="CP104205">
    <property type="protein sequence ID" value="UWX56110.1"/>
    <property type="molecule type" value="Genomic_DNA"/>
</dbReference>
<name>A0ABY5YAN1_9FLAO</name>
<proteinExistence type="predicted"/>